<feature type="transmembrane region" description="Helical" evidence="1">
    <location>
        <begin position="6"/>
        <end position="25"/>
    </location>
</feature>
<evidence type="ECO:0000313" key="2">
    <source>
        <dbReference type="EMBL" id="EST47330.1"/>
    </source>
</evidence>
<evidence type="ECO:0000256" key="1">
    <source>
        <dbReference type="SAM" id="Phobius"/>
    </source>
</evidence>
<feature type="transmembrane region" description="Helical" evidence="1">
    <location>
        <begin position="147"/>
        <end position="166"/>
    </location>
</feature>
<organism evidence="2">
    <name type="scientific">Spironucleus salmonicida</name>
    <dbReference type="NCBI Taxonomy" id="348837"/>
    <lineage>
        <taxon>Eukaryota</taxon>
        <taxon>Metamonada</taxon>
        <taxon>Diplomonadida</taxon>
        <taxon>Hexamitidae</taxon>
        <taxon>Hexamitinae</taxon>
        <taxon>Spironucleus</taxon>
    </lineage>
</organism>
<proteinExistence type="predicted"/>
<gene>
    <name evidence="2" type="ORF">SS50377_fx066</name>
</gene>
<dbReference type="EMBL" id="KI546043">
    <property type="protein sequence ID" value="EST47330.1"/>
    <property type="molecule type" value="Genomic_DNA"/>
</dbReference>
<protein>
    <submittedName>
        <fullName evidence="2">Transmembrane domain-containing protein</fullName>
    </submittedName>
</protein>
<sequence>MLNMYQILNKLYIILCIYYYCYLTLSQKSIYKQNGFKQLSFYYIQPLSIVNQFTQIINQHKYSISINIQLSQTNPQYSCNFTRKLRNASQDLQLCLVYTTQYQQYLNQLIMLTPTYQLLLTSIKKYKVIVGIRIQPHWIFLILQHKILQVLIIMIFVINIFIVFEADLVIKPYFQSKLICIQILMVVTYAQIR</sequence>
<keyword evidence="1 2" id="KW-0812">Transmembrane</keyword>
<accession>V6LRX5</accession>
<dbReference type="AlphaFoldDB" id="V6LRX5"/>
<keyword evidence="1" id="KW-0472">Membrane</keyword>
<name>V6LRX5_9EUKA</name>
<reference evidence="2" key="1">
    <citation type="journal article" date="2014" name="PLoS Genet.">
        <title>The Genome of Spironucleus salmonicida Highlights a Fish Pathogen Adapted to Fluctuating Environments.</title>
        <authorList>
            <person name="Xu F."/>
            <person name="Jerlstrom-Hultqvist J."/>
            <person name="Einarsson E."/>
            <person name="Astvaldsson A."/>
            <person name="Svard S.G."/>
            <person name="Andersson J.O."/>
        </authorList>
    </citation>
    <scope>NUCLEOTIDE SEQUENCE</scope>
</reference>
<keyword evidence="1" id="KW-1133">Transmembrane helix</keyword>